<name>A0A5B7X2S4_9FLAO</name>
<dbReference type="Pfam" id="PF09912">
    <property type="entry name" value="DUF2141"/>
    <property type="match status" value="1"/>
</dbReference>
<dbReference type="InterPro" id="IPR018673">
    <property type="entry name" value="DUF2141"/>
</dbReference>
<proteinExistence type="predicted"/>
<gene>
    <name evidence="2" type="ORF">FHG64_05575</name>
</gene>
<sequence>MKNLKSSLLIFLFGTFLTNAQNTIEVEITNFDNNTGVAFIGLYNSEGAFLKTLYKGEKAEIKNRKVVLTFEDIPNGTYAISAFHDADENGELTTNFIGIPKEKYGASNNAPSRFGPPKWKDARFEVRNGETVYQKIEL</sequence>
<dbReference type="EMBL" id="CP040812">
    <property type="protein sequence ID" value="QCY68913.1"/>
    <property type="molecule type" value="Genomic_DNA"/>
</dbReference>
<dbReference type="KEGG" id="afla:FHG64_05575"/>
<dbReference type="OrthoDB" id="9788332at2"/>
<protein>
    <submittedName>
        <fullName evidence="2">DUF2141 domain-containing protein</fullName>
    </submittedName>
</protein>
<keyword evidence="3" id="KW-1185">Reference proteome</keyword>
<evidence type="ECO:0000256" key="1">
    <source>
        <dbReference type="SAM" id="SignalP"/>
    </source>
</evidence>
<dbReference type="RefSeq" id="WP_139065498.1">
    <property type="nucleotide sequence ID" value="NZ_CP040812.1"/>
</dbReference>
<accession>A0A5B7X2S4</accession>
<organism evidence="2 3">
    <name type="scientific">Antarcticibacterium flavum</name>
    <dbReference type="NCBI Taxonomy" id="2058175"/>
    <lineage>
        <taxon>Bacteria</taxon>
        <taxon>Pseudomonadati</taxon>
        <taxon>Bacteroidota</taxon>
        <taxon>Flavobacteriia</taxon>
        <taxon>Flavobacteriales</taxon>
        <taxon>Flavobacteriaceae</taxon>
        <taxon>Antarcticibacterium</taxon>
    </lineage>
</organism>
<reference evidence="2 3" key="1">
    <citation type="submission" date="2019-06" db="EMBL/GenBank/DDBJ databases">
        <title>Complete genome sequence of Antarcticibacterium flavum KCTC 52984T from an Antarctic marine sediment.</title>
        <authorList>
            <person name="Lee Y.M."/>
            <person name="Shin S.C."/>
        </authorList>
    </citation>
    <scope>NUCLEOTIDE SEQUENCE [LARGE SCALE GENOMIC DNA]</scope>
    <source>
        <strain evidence="2 3">KCTC 52984</strain>
    </source>
</reference>
<feature type="chain" id="PRO_5022932166" evidence="1">
    <location>
        <begin position="21"/>
        <end position="138"/>
    </location>
</feature>
<evidence type="ECO:0000313" key="2">
    <source>
        <dbReference type="EMBL" id="QCY68913.1"/>
    </source>
</evidence>
<feature type="signal peptide" evidence="1">
    <location>
        <begin position="1"/>
        <end position="20"/>
    </location>
</feature>
<keyword evidence="1" id="KW-0732">Signal</keyword>
<evidence type="ECO:0000313" key="3">
    <source>
        <dbReference type="Proteomes" id="UP000309016"/>
    </source>
</evidence>
<dbReference type="Proteomes" id="UP000309016">
    <property type="component" value="Chromosome"/>
</dbReference>
<dbReference type="AlphaFoldDB" id="A0A5B7X2S4"/>